<dbReference type="Pfam" id="PF00497">
    <property type="entry name" value="SBP_bac_3"/>
    <property type="match status" value="1"/>
</dbReference>
<feature type="signal peptide" evidence="5">
    <location>
        <begin position="1"/>
        <end position="22"/>
    </location>
</feature>
<feature type="domain" description="Solute-binding protein family 3/N-terminal" evidence="6">
    <location>
        <begin position="36"/>
        <end position="272"/>
    </location>
</feature>
<dbReference type="EMBL" id="WURB01000001">
    <property type="protein sequence ID" value="MXQ10094.1"/>
    <property type="molecule type" value="Genomic_DNA"/>
</dbReference>
<evidence type="ECO:0000313" key="7">
    <source>
        <dbReference type="EMBL" id="MXQ10094.1"/>
    </source>
</evidence>
<feature type="chain" id="PRO_5030647585" evidence="5">
    <location>
        <begin position="23"/>
        <end position="275"/>
    </location>
</feature>
<evidence type="ECO:0000256" key="4">
    <source>
        <dbReference type="RuleBase" id="RU003744"/>
    </source>
</evidence>
<dbReference type="PANTHER" id="PTHR35936">
    <property type="entry name" value="MEMBRANE-BOUND LYTIC MUREIN TRANSGLYCOSYLASE F"/>
    <property type="match status" value="1"/>
</dbReference>
<organism evidence="7 8">
    <name type="scientific">Microvirga makkahensis</name>
    <dbReference type="NCBI Taxonomy" id="1128670"/>
    <lineage>
        <taxon>Bacteria</taxon>
        <taxon>Pseudomonadati</taxon>
        <taxon>Pseudomonadota</taxon>
        <taxon>Alphaproteobacteria</taxon>
        <taxon>Hyphomicrobiales</taxon>
        <taxon>Methylobacteriaceae</taxon>
        <taxon>Microvirga</taxon>
    </lineage>
</organism>
<evidence type="ECO:0000313" key="8">
    <source>
        <dbReference type="Proteomes" id="UP000436483"/>
    </source>
</evidence>
<keyword evidence="8" id="KW-1185">Reference proteome</keyword>
<evidence type="ECO:0000256" key="5">
    <source>
        <dbReference type="SAM" id="SignalP"/>
    </source>
</evidence>
<dbReference type="Gene3D" id="3.40.190.10">
    <property type="entry name" value="Periplasmic binding protein-like II"/>
    <property type="match status" value="2"/>
</dbReference>
<reference evidence="7 8" key="1">
    <citation type="submission" date="2019-12" db="EMBL/GenBank/DDBJ databases">
        <authorList>
            <person name="Yuan C.-G."/>
        </authorList>
    </citation>
    <scope>NUCLEOTIDE SEQUENCE [LARGE SCALE GENOMIC DNA]</scope>
    <source>
        <strain evidence="7 8">KCTC 23863</strain>
    </source>
</reference>
<dbReference type="SMART" id="SM00062">
    <property type="entry name" value="PBPb"/>
    <property type="match status" value="1"/>
</dbReference>
<evidence type="ECO:0000256" key="1">
    <source>
        <dbReference type="ARBA" id="ARBA00004196"/>
    </source>
</evidence>
<dbReference type="GO" id="GO:0030313">
    <property type="term" value="C:cell envelope"/>
    <property type="evidence" value="ECO:0007669"/>
    <property type="project" value="UniProtKB-SubCell"/>
</dbReference>
<dbReference type="PROSITE" id="PS01039">
    <property type="entry name" value="SBP_BACTERIAL_3"/>
    <property type="match status" value="1"/>
</dbReference>
<evidence type="ECO:0000259" key="6">
    <source>
        <dbReference type="SMART" id="SM00062"/>
    </source>
</evidence>
<sequence length="275" mass="30242">MRKLVFGTMMALGFASVMNATAQAGPTMDRVMKAGEMKVATNSGWPPQSYLDDSNKLVGFDVDVANEIAKRLGVKVKFETPEWNVMTGGRWHGRFDVAVGSITPTKARSQVIDFAGIYYYSPYVFVVHKDSKATSRDDLNGKKIGVETGTTSEDYINRRLEIDAPGLAPIQYTLTPGEVKTYADSMLPFDDLRLGDGTRIHAVIAPEQTAQNAIKNRYPVKILPGEAAFKEPLVVVTDKGDPEWTAKLGSIIQSMKDDGTLSKLTTKWYGSDYSK</sequence>
<dbReference type="RefSeq" id="WP_160882702.1">
    <property type="nucleotide sequence ID" value="NZ_WURB01000001.1"/>
</dbReference>
<name>A0A7X3MN51_9HYPH</name>
<protein>
    <submittedName>
        <fullName evidence="7">Transporter substrate-binding domain-containing protein</fullName>
    </submittedName>
</protein>
<comment type="subcellular location">
    <subcellularLocation>
        <location evidence="1">Cell envelope</location>
    </subcellularLocation>
</comment>
<evidence type="ECO:0000256" key="3">
    <source>
        <dbReference type="ARBA" id="ARBA00022729"/>
    </source>
</evidence>
<comment type="caution">
    <text evidence="7">The sequence shown here is derived from an EMBL/GenBank/DDBJ whole genome shotgun (WGS) entry which is preliminary data.</text>
</comment>
<gene>
    <name evidence="7" type="ORF">GR328_01195</name>
</gene>
<reference evidence="7 8" key="2">
    <citation type="submission" date="2020-01" db="EMBL/GenBank/DDBJ databases">
        <title>Microvirga sp. nov., an arsenate reduction bacterium isolated from Tibet hotspring sediments.</title>
        <authorList>
            <person name="Xian W.-D."/>
            <person name="Li W.-J."/>
        </authorList>
    </citation>
    <scope>NUCLEOTIDE SEQUENCE [LARGE SCALE GENOMIC DNA]</scope>
    <source>
        <strain evidence="7 8">KCTC 23863</strain>
    </source>
</reference>
<dbReference type="OrthoDB" id="7248418at2"/>
<dbReference type="AlphaFoldDB" id="A0A7X3MN51"/>
<keyword evidence="3 5" id="KW-0732">Signal</keyword>
<dbReference type="InterPro" id="IPR018313">
    <property type="entry name" value="SBP_3_CS"/>
</dbReference>
<dbReference type="SUPFAM" id="SSF53850">
    <property type="entry name" value="Periplasmic binding protein-like II"/>
    <property type="match status" value="1"/>
</dbReference>
<proteinExistence type="inferred from homology"/>
<comment type="similarity">
    <text evidence="2 4">Belongs to the bacterial solute-binding protein 3 family.</text>
</comment>
<accession>A0A7X3MN51</accession>
<dbReference type="InterPro" id="IPR001638">
    <property type="entry name" value="Solute-binding_3/MltF_N"/>
</dbReference>
<dbReference type="Proteomes" id="UP000436483">
    <property type="component" value="Unassembled WGS sequence"/>
</dbReference>
<evidence type="ECO:0000256" key="2">
    <source>
        <dbReference type="ARBA" id="ARBA00010333"/>
    </source>
</evidence>
<dbReference type="PANTHER" id="PTHR35936:SF19">
    <property type="entry name" value="AMINO-ACID-BINDING PROTEIN YXEM-RELATED"/>
    <property type="match status" value="1"/>
</dbReference>